<dbReference type="InterPro" id="IPR016156">
    <property type="entry name" value="FAD/NAD-linked_Rdtase_dimer_sf"/>
</dbReference>
<keyword evidence="4" id="KW-0274">FAD</keyword>
<organism evidence="11 12">
    <name type="scientific">Microbacterium lacticum</name>
    <dbReference type="NCBI Taxonomy" id="33885"/>
    <lineage>
        <taxon>Bacteria</taxon>
        <taxon>Bacillati</taxon>
        <taxon>Actinomycetota</taxon>
        <taxon>Actinomycetes</taxon>
        <taxon>Micrococcales</taxon>
        <taxon>Microbacteriaceae</taxon>
        <taxon>Microbacterium</taxon>
    </lineage>
</organism>
<dbReference type="SMART" id="SM01353">
    <property type="entry name" value="AIF_C"/>
    <property type="match status" value="1"/>
</dbReference>
<dbReference type="GO" id="GO:0033108">
    <property type="term" value="P:mitochondrial respiratory chain complex assembly"/>
    <property type="evidence" value="ECO:0007669"/>
    <property type="project" value="TreeGrafter"/>
</dbReference>
<evidence type="ECO:0000259" key="10">
    <source>
        <dbReference type="Pfam" id="PF14721"/>
    </source>
</evidence>
<dbReference type="GO" id="GO:0005737">
    <property type="term" value="C:cytoplasm"/>
    <property type="evidence" value="ECO:0007669"/>
    <property type="project" value="TreeGrafter"/>
</dbReference>
<keyword evidence="5" id="KW-0809">Transit peptide</keyword>
<dbReference type="PRINTS" id="PR00411">
    <property type="entry name" value="PNDRDTASEI"/>
</dbReference>
<feature type="domain" description="FAD/NAD(P)-binding" evidence="9">
    <location>
        <begin position="19"/>
        <end position="315"/>
    </location>
</feature>
<keyword evidence="2" id="KW-0285">Flavoprotein</keyword>
<evidence type="ECO:0000256" key="5">
    <source>
        <dbReference type="ARBA" id="ARBA00022946"/>
    </source>
</evidence>
<dbReference type="PRINTS" id="PR00368">
    <property type="entry name" value="FADPNR"/>
</dbReference>
<proteinExistence type="predicted"/>
<evidence type="ECO:0000256" key="6">
    <source>
        <dbReference type="ARBA" id="ARBA00023002"/>
    </source>
</evidence>
<keyword evidence="12" id="KW-1185">Reference proteome</keyword>
<comment type="catalytic activity">
    <reaction evidence="8">
        <text>A + NADH + H(+) = AH2 + NAD(+)</text>
        <dbReference type="Rhea" id="RHEA:11356"/>
        <dbReference type="ChEBI" id="CHEBI:13193"/>
        <dbReference type="ChEBI" id="CHEBI:15378"/>
        <dbReference type="ChEBI" id="CHEBI:17499"/>
        <dbReference type="ChEBI" id="CHEBI:57540"/>
        <dbReference type="ChEBI" id="CHEBI:57945"/>
    </reaction>
</comment>
<evidence type="ECO:0000313" key="12">
    <source>
        <dbReference type="Proteomes" id="UP000319804"/>
    </source>
</evidence>
<dbReference type="GO" id="GO:0016174">
    <property type="term" value="F:NAD(P)H oxidase H2O2-forming activity"/>
    <property type="evidence" value="ECO:0007669"/>
    <property type="project" value="TreeGrafter"/>
</dbReference>
<evidence type="ECO:0000256" key="3">
    <source>
        <dbReference type="ARBA" id="ARBA00022703"/>
    </source>
</evidence>
<dbReference type="GO" id="GO:0012501">
    <property type="term" value="P:programmed cell death"/>
    <property type="evidence" value="ECO:0007669"/>
    <property type="project" value="TreeGrafter"/>
</dbReference>
<dbReference type="EMBL" id="VFPS01000002">
    <property type="protein sequence ID" value="TQM99060.1"/>
    <property type="molecule type" value="Genomic_DNA"/>
</dbReference>
<accession>A0A4Y3UKC3</accession>
<dbReference type="OrthoDB" id="1145at2"/>
<dbReference type="RefSeq" id="WP_141378899.1">
    <property type="nucleotide sequence ID" value="NZ_BJNA01000002.1"/>
</dbReference>
<comment type="caution">
    <text evidence="11">The sequence shown here is derived from an EMBL/GenBank/DDBJ whole genome shotgun (WGS) entry which is preliminary data.</text>
</comment>
<keyword evidence="6" id="KW-0560">Oxidoreductase</keyword>
<dbReference type="Gene3D" id="3.50.50.60">
    <property type="entry name" value="FAD/NAD(P)-binding domain"/>
    <property type="match status" value="2"/>
</dbReference>
<feature type="domain" description="Mitochondrial apoptosis-inducing factor C-terminal" evidence="10">
    <location>
        <begin position="364"/>
        <end position="397"/>
    </location>
</feature>
<dbReference type="Pfam" id="PF14721">
    <property type="entry name" value="AIF_C"/>
    <property type="match status" value="1"/>
</dbReference>
<dbReference type="GO" id="GO:0046983">
    <property type="term" value="F:protein dimerization activity"/>
    <property type="evidence" value="ECO:0007669"/>
    <property type="project" value="InterPro"/>
</dbReference>
<evidence type="ECO:0000256" key="2">
    <source>
        <dbReference type="ARBA" id="ARBA00022630"/>
    </source>
</evidence>
<evidence type="ECO:0000256" key="4">
    <source>
        <dbReference type="ARBA" id="ARBA00022827"/>
    </source>
</evidence>
<dbReference type="InterPro" id="IPR050446">
    <property type="entry name" value="FAD-oxidoreductase/Apoptosis"/>
</dbReference>
<evidence type="ECO:0000256" key="1">
    <source>
        <dbReference type="ARBA" id="ARBA00001974"/>
    </source>
</evidence>
<dbReference type="InterPro" id="IPR029324">
    <property type="entry name" value="AIF_C"/>
</dbReference>
<comment type="cofactor">
    <cofactor evidence="1">
        <name>FAD</name>
        <dbReference type="ChEBI" id="CHEBI:57692"/>
    </cofactor>
</comment>
<gene>
    <name evidence="11" type="ORF">FHX68_1783</name>
</gene>
<dbReference type="PANTHER" id="PTHR43557">
    <property type="entry name" value="APOPTOSIS-INDUCING FACTOR 1"/>
    <property type="match status" value="1"/>
</dbReference>
<evidence type="ECO:0000256" key="8">
    <source>
        <dbReference type="ARBA" id="ARBA00047786"/>
    </source>
</evidence>
<dbReference type="GO" id="GO:0071949">
    <property type="term" value="F:FAD binding"/>
    <property type="evidence" value="ECO:0007669"/>
    <property type="project" value="TreeGrafter"/>
</dbReference>
<dbReference type="Proteomes" id="UP000319804">
    <property type="component" value="Unassembled WGS sequence"/>
</dbReference>
<dbReference type="InterPro" id="IPR023753">
    <property type="entry name" value="FAD/NAD-binding_dom"/>
</dbReference>
<evidence type="ECO:0000313" key="11">
    <source>
        <dbReference type="EMBL" id="TQM99060.1"/>
    </source>
</evidence>
<protein>
    <submittedName>
        <fullName evidence="11">Apoptosis-inducing factor-like protein</fullName>
    </submittedName>
</protein>
<name>A0A4Y3UKC3_9MICO</name>
<keyword evidence="3" id="KW-0053">Apoptosis</keyword>
<evidence type="ECO:0000256" key="7">
    <source>
        <dbReference type="ARBA" id="ARBA00023027"/>
    </source>
</evidence>
<dbReference type="AlphaFoldDB" id="A0A4Y3UKC3"/>
<dbReference type="InterPro" id="IPR036188">
    <property type="entry name" value="FAD/NAD-bd_sf"/>
</dbReference>
<dbReference type="Pfam" id="PF07992">
    <property type="entry name" value="Pyr_redox_2"/>
    <property type="match status" value="1"/>
</dbReference>
<dbReference type="Gene3D" id="3.30.390.30">
    <property type="match status" value="1"/>
</dbReference>
<dbReference type="SUPFAM" id="SSF51905">
    <property type="entry name" value="FAD/NAD(P)-binding domain"/>
    <property type="match status" value="2"/>
</dbReference>
<sequence length="416" mass="43703">MTSPHQAPAAGAAPTPIAYDHVIVGGGMVADAAARGIRERDADATIAIISDDIDEPYTRPALSKKLWTDPDFTWDDVPLGTADDTGAVVVLRTRVTALRPDAHELDTDAGDTYPYGTVLIATGGTPVALPIEGGGASDRVLTFRTAEDYRHLRALAAQADRIAVVGGGYIGSELAAALVQQGVDTVLVHSTATLGADVFPADLADHFAGMFRDAGVELVGGHEVVGGVAGDAGVRLDLEGGATVVADAVVSGLGIEVQTELAESSGIATGDGIVVDAHLRTDRADVFAAGDVAEYPDRILGCRRVEHVDNAEQMGRQAGRNLAGAGEEYTHTPYYYSVVFGTRYEAVGTLDGSLETVEDWVEPLERGVVYYLDDDRVVGVLLWNIDDRTDAARAVLTEDGPVDRDALIGRIREEAS</sequence>
<evidence type="ECO:0000259" key="9">
    <source>
        <dbReference type="Pfam" id="PF07992"/>
    </source>
</evidence>
<dbReference type="SUPFAM" id="SSF55424">
    <property type="entry name" value="FAD/NAD-linked reductases, dimerisation (C-terminal) domain"/>
    <property type="match status" value="1"/>
</dbReference>
<keyword evidence="7" id="KW-0520">NAD</keyword>
<reference evidence="11 12" key="1">
    <citation type="submission" date="2019-06" db="EMBL/GenBank/DDBJ databases">
        <title>Sequencing the genomes of 1000 actinobacteria strains.</title>
        <authorList>
            <person name="Klenk H.-P."/>
        </authorList>
    </citation>
    <scope>NUCLEOTIDE SEQUENCE [LARGE SCALE GENOMIC DNA]</scope>
    <source>
        <strain evidence="11 12">DSM 20427</strain>
    </source>
</reference>
<dbReference type="PANTHER" id="PTHR43557:SF4">
    <property type="entry name" value="APOPTOSIS-INDUCING FACTOR 1, MITOCHONDRIAL"/>
    <property type="match status" value="1"/>
</dbReference>